<dbReference type="HOGENOM" id="CLU_268069_0_0_1"/>
<accession>V2Y9J0</accession>
<evidence type="ECO:0000313" key="4">
    <source>
        <dbReference type="Proteomes" id="UP000017559"/>
    </source>
</evidence>
<reference evidence="3 4" key="1">
    <citation type="journal article" date="2014" name="BMC Genomics">
        <title>Genome and secretome analysis of the hemibiotrophic fungal pathogen, Moniliophthora roreri, which causes frosty pod rot disease of cacao: mechanisms of the biotrophic and necrotrophic phases.</title>
        <authorList>
            <person name="Meinhardt L.W."/>
            <person name="Costa G.G.L."/>
            <person name="Thomazella D.P.T."/>
            <person name="Teixeira P.J.P.L."/>
            <person name="Carazzolle M.F."/>
            <person name="Schuster S.C."/>
            <person name="Carlson J.E."/>
            <person name="Guiltinan M.J."/>
            <person name="Mieczkowski P."/>
            <person name="Farmer A."/>
            <person name="Ramaraj T."/>
            <person name="Crozier J."/>
            <person name="Davis R.E."/>
            <person name="Shao J."/>
            <person name="Melnick R.L."/>
            <person name="Pereira G.A.G."/>
            <person name="Bailey B.A."/>
        </authorList>
    </citation>
    <scope>NUCLEOTIDE SEQUENCE [LARGE SCALE GENOMIC DNA]</scope>
    <source>
        <strain evidence="3 4">MCA 2997</strain>
    </source>
</reference>
<dbReference type="InterPro" id="IPR056884">
    <property type="entry name" value="NPHP3-like_N"/>
</dbReference>
<dbReference type="OrthoDB" id="448455at2759"/>
<dbReference type="InterPro" id="IPR027417">
    <property type="entry name" value="P-loop_NTPase"/>
</dbReference>
<dbReference type="Proteomes" id="UP000017559">
    <property type="component" value="Unassembled WGS sequence"/>
</dbReference>
<keyword evidence="1" id="KW-0677">Repeat</keyword>
<organism evidence="3 4">
    <name type="scientific">Moniliophthora roreri (strain MCA 2997)</name>
    <name type="common">Cocoa frosty pod rot fungus</name>
    <name type="synonym">Crinipellis roreri</name>
    <dbReference type="NCBI Taxonomy" id="1381753"/>
    <lineage>
        <taxon>Eukaryota</taxon>
        <taxon>Fungi</taxon>
        <taxon>Dikarya</taxon>
        <taxon>Basidiomycota</taxon>
        <taxon>Agaricomycotina</taxon>
        <taxon>Agaricomycetes</taxon>
        <taxon>Agaricomycetidae</taxon>
        <taxon>Agaricales</taxon>
        <taxon>Marasmiineae</taxon>
        <taxon>Marasmiaceae</taxon>
        <taxon>Moniliophthora</taxon>
    </lineage>
</organism>
<dbReference type="KEGG" id="mrr:Moror_14782"/>
<dbReference type="SUPFAM" id="SSF52540">
    <property type="entry name" value="P-loop containing nucleoside triphosphate hydrolases"/>
    <property type="match status" value="1"/>
</dbReference>
<proteinExistence type="predicted"/>
<protein>
    <recommendedName>
        <fullName evidence="2">Nephrocystin 3-like N-terminal domain-containing protein</fullName>
    </recommendedName>
</protein>
<dbReference type="STRING" id="1381753.V2Y9J0"/>
<dbReference type="Pfam" id="PF24883">
    <property type="entry name" value="NPHP3_N"/>
    <property type="match status" value="1"/>
</dbReference>
<name>V2Y9J0_MONRO</name>
<dbReference type="EMBL" id="AWSO01000656">
    <property type="protein sequence ID" value="ESK88349.1"/>
    <property type="molecule type" value="Genomic_DNA"/>
</dbReference>
<sequence length="1227" mass="138532">MFRLWAEKTVLTAKILDWISSLPYQEYHNHHKRDVLQGTGSWLLEDQVYKDRKNSNNSSLLWLHGIPGAGKSKLVSIVVKDLQQSFRDDVSSRLAFFYCSRDTAEPERSRPNHVIASLARQLSSTPISGSLLEPAILIHKEHSQRNKQIPDREGESLLRQLVGVHEAPYIVIDAIDECDYATRHELLRIVVGLLDGANNNLVKILIASRDDQDIVNTLHHFPSIRITSERNGRDISKFVKKQTEILISEGRLLRDIAEKEQLKEMITCKLIERANGMFRWVSLQLEFLCGFKSESDIRKRLESLPDTLKDSYSEIYSEITTSAVHEWIIGETTFAWLLVGQRILHTSTFLAAISANPMRWMHSEEPPEEVNAEEVLAICRNLVVRDKALDTFRFAHPSVREFLESLDDFTSIRCHSHLAEICLVHLIDASSTRNGAQFLSDNYGIHDALPSTPGLLDYAVYRWPAHCIQSGVGNGAPRSQVTKVFDFFMSDDSESGSSSAFWVNGYRAHSVGAVSRALSSQKDTKSRSFLIACWLGFVEYIRLHVSGASTALKESGVRHAVHGKKAKSLVALIDCDEVNVQVWQEISRLILKLWRTPKVLIVLTSSQLLTGKRPIRVTEEMIHIASRRHTADVVQRLLEAEFVDVSKHVLYDIVEYASEDILKVVLDYFGNVAISEQGILEAAHQNVHILRLILRRAAHPIMERVVQTVVESTHSCVQMLYTLEENSRIFNVTDGVMTTAAGECDADTMAFLLPRGGRVTKESIIRPVGRLRDPEKLTILETLLAHWTGEGSKHFRETVLKKSVQQWQGVELLELLFQRFPNLHRNVTPAVVAFTLRNEHCAPHILRTLLKHAEERLLQEILIHNIPNVNDHISCPPLEIAARNPNFVTKLLSILLNLGVPSLVTENLWVVLAQHKSSNTDEAISMVLRSSDDVRIKSESALCALLCRVEHPGTTSIILDRVSDDLITDDVLIAVARKNPRSDLILGQLLNQVGTERITPALFIQCIIGSNASTQKLLVGLCDPSVVTEDVLYTALTSSQWDTFQRLLERVPHYQPADRMLMAIIRRGRSGILEPLLARVPQGYQPTGEMLIAAARYRRDEIFRQLLEHYPDYRPTEDVLTTLLGSGSRIVQQLLEQLPQYRTPEKMLIAAMRNSNVGSQTISILVERARDDAITEKVFIAAVIRPDEEMTTSPRRSLQIPFFLLRQRVQFSATPASSVHHDPITPQ</sequence>
<keyword evidence="4" id="KW-1185">Reference proteome</keyword>
<dbReference type="PANTHER" id="PTHR10039:SF16">
    <property type="entry name" value="GPI INOSITOL-DEACYLASE"/>
    <property type="match status" value="1"/>
</dbReference>
<gene>
    <name evidence="3" type="ORF">Moror_14782</name>
</gene>
<feature type="domain" description="Nephrocystin 3-like N-terminal" evidence="2">
    <location>
        <begin position="38"/>
        <end position="209"/>
    </location>
</feature>
<evidence type="ECO:0000259" key="2">
    <source>
        <dbReference type="Pfam" id="PF24883"/>
    </source>
</evidence>
<dbReference type="PANTHER" id="PTHR10039">
    <property type="entry name" value="AMELOGENIN"/>
    <property type="match status" value="1"/>
</dbReference>
<comment type="caution">
    <text evidence="3">The sequence shown here is derived from an EMBL/GenBank/DDBJ whole genome shotgun (WGS) entry which is preliminary data.</text>
</comment>
<dbReference type="AlphaFoldDB" id="V2Y9J0"/>
<evidence type="ECO:0000313" key="3">
    <source>
        <dbReference type="EMBL" id="ESK88349.1"/>
    </source>
</evidence>
<evidence type="ECO:0000256" key="1">
    <source>
        <dbReference type="ARBA" id="ARBA00022737"/>
    </source>
</evidence>
<dbReference type="Gene3D" id="3.40.50.300">
    <property type="entry name" value="P-loop containing nucleotide triphosphate hydrolases"/>
    <property type="match status" value="1"/>
</dbReference>